<dbReference type="PANTHER" id="PTHR24410">
    <property type="entry name" value="HL07962P-RELATED"/>
    <property type="match status" value="1"/>
</dbReference>
<gene>
    <name evidence="3" type="ORF">WH47_12593</name>
</gene>
<proteinExistence type="predicted"/>
<evidence type="ECO:0000259" key="2">
    <source>
        <dbReference type="PROSITE" id="PS50097"/>
    </source>
</evidence>
<dbReference type="PANTHER" id="PTHR24410:SF46">
    <property type="entry name" value="SERINE-ENRICHED PROTEIN"/>
    <property type="match status" value="1"/>
</dbReference>
<dbReference type="InterPro" id="IPR011333">
    <property type="entry name" value="SKP1/BTB/POZ_sf"/>
</dbReference>
<dbReference type="InterPro" id="IPR011705">
    <property type="entry name" value="BACK"/>
</dbReference>
<keyword evidence="4" id="KW-1185">Reference proteome</keyword>
<dbReference type="CDD" id="cd18294">
    <property type="entry name" value="BTB_POZ_BTBD19"/>
    <property type="match status" value="1"/>
</dbReference>
<dbReference type="SMART" id="SM00225">
    <property type="entry name" value="BTB"/>
    <property type="match status" value="1"/>
</dbReference>
<dbReference type="InterPro" id="IPR000210">
    <property type="entry name" value="BTB/POZ_dom"/>
</dbReference>
<dbReference type="EMBL" id="KQ414640">
    <property type="protein sequence ID" value="KOC66789.1"/>
    <property type="molecule type" value="Genomic_DNA"/>
</dbReference>
<protein>
    <submittedName>
        <fullName evidence="3">Serine-enriched protein</fullName>
    </submittedName>
</protein>
<dbReference type="Pfam" id="PF07707">
    <property type="entry name" value="BACK"/>
    <property type="match status" value="1"/>
</dbReference>
<evidence type="ECO:0000313" key="3">
    <source>
        <dbReference type="EMBL" id="KOC66789.1"/>
    </source>
</evidence>
<name>A0A0L7R7G7_9HYME</name>
<dbReference type="AlphaFoldDB" id="A0A0L7R7G7"/>
<reference evidence="3 4" key="1">
    <citation type="submission" date="2015-07" db="EMBL/GenBank/DDBJ databases">
        <title>The genome of Habropoda laboriosa.</title>
        <authorList>
            <person name="Pan H."/>
            <person name="Kapheim K."/>
        </authorList>
    </citation>
    <scope>NUCLEOTIDE SEQUENCE [LARGE SCALE GENOMIC DNA]</scope>
    <source>
        <strain evidence="3">0110345459</strain>
    </source>
</reference>
<feature type="compositionally biased region" description="Basic and acidic residues" evidence="1">
    <location>
        <begin position="332"/>
        <end position="346"/>
    </location>
</feature>
<organism evidence="3 4">
    <name type="scientific">Habropoda laboriosa</name>
    <dbReference type="NCBI Taxonomy" id="597456"/>
    <lineage>
        <taxon>Eukaryota</taxon>
        <taxon>Metazoa</taxon>
        <taxon>Ecdysozoa</taxon>
        <taxon>Arthropoda</taxon>
        <taxon>Hexapoda</taxon>
        <taxon>Insecta</taxon>
        <taxon>Pterygota</taxon>
        <taxon>Neoptera</taxon>
        <taxon>Endopterygota</taxon>
        <taxon>Hymenoptera</taxon>
        <taxon>Apocrita</taxon>
        <taxon>Aculeata</taxon>
        <taxon>Apoidea</taxon>
        <taxon>Anthophila</taxon>
        <taxon>Apidae</taxon>
        <taxon>Habropoda</taxon>
    </lineage>
</organism>
<dbReference type="SUPFAM" id="SSF54695">
    <property type="entry name" value="POZ domain"/>
    <property type="match status" value="1"/>
</dbReference>
<feature type="compositionally biased region" description="Low complexity" evidence="1">
    <location>
        <begin position="387"/>
        <end position="404"/>
    </location>
</feature>
<dbReference type="CDD" id="cd18507">
    <property type="entry name" value="BACK_GPRS_like"/>
    <property type="match status" value="1"/>
</dbReference>
<dbReference type="Pfam" id="PF00651">
    <property type="entry name" value="BTB"/>
    <property type="match status" value="2"/>
</dbReference>
<feature type="compositionally biased region" description="Basic and acidic residues" evidence="1">
    <location>
        <begin position="425"/>
        <end position="459"/>
    </location>
</feature>
<feature type="region of interest" description="Disordered" evidence="1">
    <location>
        <begin position="1"/>
        <end position="21"/>
    </location>
</feature>
<dbReference type="OrthoDB" id="6359816at2759"/>
<accession>A0A0L7R7G7</accession>
<dbReference type="Proteomes" id="UP000053825">
    <property type="component" value="Unassembled WGS sequence"/>
</dbReference>
<dbReference type="PROSITE" id="PS50097">
    <property type="entry name" value="BTB"/>
    <property type="match status" value="1"/>
</dbReference>
<dbReference type="STRING" id="597456.A0A0L7R7G7"/>
<dbReference type="Gene3D" id="3.30.710.10">
    <property type="entry name" value="Potassium Channel Kv1.1, Chain A"/>
    <property type="match status" value="1"/>
</dbReference>
<feature type="region of interest" description="Disordered" evidence="1">
    <location>
        <begin position="328"/>
        <end position="527"/>
    </location>
</feature>
<dbReference type="Gene3D" id="1.25.40.420">
    <property type="match status" value="1"/>
</dbReference>
<dbReference type="SMART" id="SM00875">
    <property type="entry name" value="BACK"/>
    <property type="match status" value="1"/>
</dbReference>
<evidence type="ECO:0000313" key="4">
    <source>
        <dbReference type="Proteomes" id="UP000053825"/>
    </source>
</evidence>
<evidence type="ECO:0000256" key="1">
    <source>
        <dbReference type="SAM" id="MobiDB-lite"/>
    </source>
</evidence>
<feature type="compositionally biased region" description="Polar residues" evidence="1">
    <location>
        <begin position="1"/>
        <end position="11"/>
    </location>
</feature>
<feature type="domain" description="BTB" evidence="2">
    <location>
        <begin position="47"/>
        <end position="163"/>
    </location>
</feature>
<feature type="compositionally biased region" description="Basic and acidic residues" evidence="1">
    <location>
        <begin position="469"/>
        <end position="495"/>
    </location>
</feature>
<sequence length="681" mass="79549">MISQENTSSMPEASGSEVAEEPDYSIFENKTGLAEDMKFLASMPELCDVTFLVGSTKEPICAVKAVLAARSRVFQKLFYQAPSPQRKKEPPPRENKIRLFLKRSSEPLLNLQNATQQRSGFAQQLAPIQEPNQHHTVTIEEFEPDVFRQLIEYIHTGSVTLQPRTLLGLMNAADFYGLEQLRKACTGFVQCCITVDTVCALLASAERYIQYKCTKSLVQKVLEFVDEHGNEVLNLGSFTLLPEHVVRLILAREELRADEFTKFQAALMWSKKYCDGNQNQDLKNVIGNFLEYIQFHKIPANVLMREVNPLGLVPSETIMTALAYQADPNSVDPEKLSPPKVKHQDRSLSVQSSLQDLPYGSNTSLCLTASDEGSDDKQHSGKNSIAEQETGEQQQHQQWQQPKQQGEEEDLQRLIEQRSQFQQMRQEEELKEDAKDLQRKETLKRKEQKEDSKEQQQRDKPKKKKQKKSPKEQHQEEKMIIEQKDPQQQIGKEELLQQQVTKEQLQKEEEKEAAVKDEEKLQQQLEQEKQFQEEQKWLKQQEEEEQRRIREEKKLQLQLEELKTQWSQQQELMFQREEVDVSLQHEIQKRRYEEQLENQQFQQLQLQLEGRKPQVENRLEQRQVTERRKSKKRKEERVEIRVHEAEPQTAPAEGVTGLYIKLVVRQEGRANLVWLLKTHKF</sequence>
<feature type="compositionally biased region" description="Basic and acidic residues" evidence="1">
    <location>
        <begin position="504"/>
        <end position="527"/>
    </location>
</feature>
<feature type="compositionally biased region" description="Polar residues" evidence="1">
    <location>
        <begin position="347"/>
        <end position="367"/>
    </location>
</feature>
<dbReference type="InterPro" id="IPR051481">
    <property type="entry name" value="BTB-POZ/Galectin-3-binding"/>
</dbReference>